<protein>
    <submittedName>
        <fullName evidence="1">Uncharacterized protein</fullName>
    </submittedName>
</protein>
<keyword evidence="2" id="KW-1185">Reference proteome</keyword>
<dbReference type="AlphaFoldDB" id="A0A5C5YEG9"/>
<proteinExistence type="predicted"/>
<reference evidence="1 2" key="1">
    <citation type="submission" date="2019-02" db="EMBL/GenBank/DDBJ databases">
        <title>Deep-cultivation of Planctomycetes and their phenomic and genomic characterization uncovers novel biology.</title>
        <authorList>
            <person name="Wiegand S."/>
            <person name="Jogler M."/>
            <person name="Boedeker C."/>
            <person name="Pinto D."/>
            <person name="Vollmers J."/>
            <person name="Rivas-Marin E."/>
            <person name="Kohn T."/>
            <person name="Peeters S.H."/>
            <person name="Heuer A."/>
            <person name="Rast P."/>
            <person name="Oberbeckmann S."/>
            <person name="Bunk B."/>
            <person name="Jeske O."/>
            <person name="Meyerdierks A."/>
            <person name="Storesund J.E."/>
            <person name="Kallscheuer N."/>
            <person name="Luecker S."/>
            <person name="Lage O.M."/>
            <person name="Pohl T."/>
            <person name="Merkel B.J."/>
            <person name="Hornburger P."/>
            <person name="Mueller R.-W."/>
            <person name="Bruemmer F."/>
            <person name="Labrenz M."/>
            <person name="Spormann A.M."/>
            <person name="Op Den Camp H."/>
            <person name="Overmann J."/>
            <person name="Amann R."/>
            <person name="Jetten M.S.M."/>
            <person name="Mascher T."/>
            <person name="Medema M.H."/>
            <person name="Devos D.P."/>
            <person name="Kaster A.-K."/>
            <person name="Ovreas L."/>
            <person name="Rohde M."/>
            <person name="Galperin M.Y."/>
            <person name="Jogler C."/>
        </authorList>
    </citation>
    <scope>NUCLEOTIDE SEQUENCE [LARGE SCALE GENOMIC DNA]</scope>
    <source>
        <strain evidence="1 2">CA85</strain>
    </source>
</reference>
<gene>
    <name evidence="1" type="ORF">CA85_10330</name>
</gene>
<organism evidence="1 2">
    <name type="scientific">Allorhodopirellula solitaria</name>
    <dbReference type="NCBI Taxonomy" id="2527987"/>
    <lineage>
        <taxon>Bacteria</taxon>
        <taxon>Pseudomonadati</taxon>
        <taxon>Planctomycetota</taxon>
        <taxon>Planctomycetia</taxon>
        <taxon>Pirellulales</taxon>
        <taxon>Pirellulaceae</taxon>
        <taxon>Allorhodopirellula</taxon>
    </lineage>
</organism>
<comment type="caution">
    <text evidence="1">The sequence shown here is derived from an EMBL/GenBank/DDBJ whole genome shotgun (WGS) entry which is preliminary data.</text>
</comment>
<dbReference type="Proteomes" id="UP000318053">
    <property type="component" value="Unassembled WGS sequence"/>
</dbReference>
<evidence type="ECO:0000313" key="2">
    <source>
        <dbReference type="Proteomes" id="UP000318053"/>
    </source>
</evidence>
<sequence length="62" mass="6687">MFAKTAGIGLSASSPVTLAPVITIKSLDTYAWAVKELGLTRRLLAQVVVRSIHARSEFPSFI</sequence>
<dbReference type="EMBL" id="SJPK01000002">
    <property type="protein sequence ID" value="TWT74146.1"/>
    <property type="molecule type" value="Genomic_DNA"/>
</dbReference>
<accession>A0A5C5YEG9</accession>
<evidence type="ECO:0000313" key="1">
    <source>
        <dbReference type="EMBL" id="TWT74146.1"/>
    </source>
</evidence>
<name>A0A5C5YEG9_9BACT</name>